<organism evidence="1">
    <name type="scientific">Lepeophtheirus salmonis</name>
    <name type="common">Salmon louse</name>
    <name type="synonym">Caligus salmonis</name>
    <dbReference type="NCBI Taxonomy" id="72036"/>
    <lineage>
        <taxon>Eukaryota</taxon>
        <taxon>Metazoa</taxon>
        <taxon>Ecdysozoa</taxon>
        <taxon>Arthropoda</taxon>
        <taxon>Crustacea</taxon>
        <taxon>Multicrustacea</taxon>
        <taxon>Hexanauplia</taxon>
        <taxon>Copepoda</taxon>
        <taxon>Siphonostomatoida</taxon>
        <taxon>Caligidae</taxon>
        <taxon>Lepeophtheirus</taxon>
    </lineage>
</organism>
<reference evidence="1" key="1">
    <citation type="submission" date="2014-05" db="EMBL/GenBank/DDBJ databases">
        <authorList>
            <person name="Chronopoulou M."/>
        </authorList>
    </citation>
    <scope>NUCLEOTIDE SEQUENCE</scope>
    <source>
        <tissue evidence="1">Whole organism</tissue>
    </source>
</reference>
<evidence type="ECO:0000313" key="1">
    <source>
        <dbReference type="EMBL" id="CDW36073.1"/>
    </source>
</evidence>
<accession>A0A0K2UCV4</accession>
<dbReference type="EMBL" id="HACA01018712">
    <property type="protein sequence ID" value="CDW36073.1"/>
    <property type="molecule type" value="Transcribed_RNA"/>
</dbReference>
<dbReference type="AlphaFoldDB" id="A0A0K2UCV4"/>
<protein>
    <submittedName>
        <fullName evidence="1">Uncharacterized protein</fullName>
    </submittedName>
</protein>
<name>A0A0K2UCV4_LEPSM</name>
<proteinExistence type="predicted"/>
<sequence length="41" mass="4908">MGIKIYNFVELIIRANELFTHGVGLEHRKVAYLSMIWIRKF</sequence>